<protein>
    <submittedName>
        <fullName evidence="3 4">Testis-expressed protein 53</fullName>
    </submittedName>
</protein>
<dbReference type="CTD" id="105376230"/>
<feature type="region of interest" description="Disordered" evidence="1">
    <location>
        <begin position="14"/>
        <end position="42"/>
    </location>
</feature>
<dbReference type="RefSeq" id="XP_027471919.1">
    <property type="nucleotide sequence ID" value="XM_027616118.2"/>
</dbReference>
<dbReference type="AlphaFoldDB" id="A0A6J2ESM7"/>
<dbReference type="Proteomes" id="UP000515165">
    <property type="component" value="Chromosome 13"/>
</dbReference>
<evidence type="ECO:0000313" key="4">
    <source>
        <dbReference type="RefSeq" id="XP_027471919.1"/>
    </source>
</evidence>
<evidence type="ECO:0000256" key="1">
    <source>
        <dbReference type="SAM" id="MobiDB-lite"/>
    </source>
</evidence>
<dbReference type="RefSeq" id="XP_027471918.1">
    <property type="nucleotide sequence ID" value="XM_027616117.2"/>
</dbReference>
<dbReference type="KEGG" id="zca:113934676"/>
<proteinExistence type="predicted"/>
<keyword evidence="2" id="KW-1185">Reference proteome</keyword>
<evidence type="ECO:0000313" key="2">
    <source>
        <dbReference type="Proteomes" id="UP000515165"/>
    </source>
</evidence>
<sequence>MASKIFCCCCPASEGSSTTAVSRSPRISQQHQPRSFNLNTDSRKNGFQKRYAHHPANNWILNGCTLGRP</sequence>
<feature type="compositionally biased region" description="Polar residues" evidence="1">
    <location>
        <begin position="14"/>
        <end position="40"/>
    </location>
</feature>
<name>A0A6J2ESM7_ZALCA</name>
<organism evidence="2 4">
    <name type="scientific">Zalophus californianus</name>
    <name type="common">California sealion</name>
    <dbReference type="NCBI Taxonomy" id="9704"/>
    <lineage>
        <taxon>Eukaryota</taxon>
        <taxon>Metazoa</taxon>
        <taxon>Chordata</taxon>
        <taxon>Craniata</taxon>
        <taxon>Vertebrata</taxon>
        <taxon>Euteleostomi</taxon>
        <taxon>Mammalia</taxon>
        <taxon>Eutheria</taxon>
        <taxon>Laurasiatheria</taxon>
        <taxon>Carnivora</taxon>
        <taxon>Caniformia</taxon>
        <taxon>Pinnipedia</taxon>
        <taxon>Otariidae</taxon>
        <taxon>Zalophus</taxon>
    </lineage>
</organism>
<dbReference type="GeneID" id="113934676"/>
<gene>
    <name evidence="3 4" type="primary">TEX53</name>
</gene>
<accession>A0A6J2ESM7</accession>
<reference evidence="3 4" key="1">
    <citation type="submission" date="2025-04" db="UniProtKB">
        <authorList>
            <consortium name="RefSeq"/>
        </authorList>
    </citation>
    <scope>IDENTIFICATION</scope>
    <source>
        <tissue evidence="3 4">Blood</tissue>
    </source>
</reference>
<evidence type="ECO:0000313" key="3">
    <source>
        <dbReference type="RefSeq" id="XP_027471918.1"/>
    </source>
</evidence>
<dbReference type="OrthoDB" id="9508633at2759"/>